<dbReference type="RefSeq" id="WP_184127119.1">
    <property type="nucleotide sequence ID" value="NZ_JACHFL010000001.1"/>
</dbReference>
<gene>
    <name evidence="1" type="ORF">HNQ08_000165</name>
</gene>
<proteinExistence type="predicted"/>
<reference evidence="1 2" key="1">
    <citation type="submission" date="2020-08" db="EMBL/GenBank/DDBJ databases">
        <title>Genomic Encyclopedia of Type Strains, Phase IV (KMG-IV): sequencing the most valuable type-strain genomes for metagenomic binning, comparative biology and taxonomic classification.</title>
        <authorList>
            <person name="Goeker M."/>
        </authorList>
    </citation>
    <scope>NUCLEOTIDE SEQUENCE [LARGE SCALE GENOMIC DNA]</scope>
    <source>
        <strain evidence="1 2">DSM 27939</strain>
    </source>
</reference>
<dbReference type="Proteomes" id="UP000552709">
    <property type="component" value="Unassembled WGS sequence"/>
</dbReference>
<comment type="caution">
    <text evidence="1">The sequence shown here is derived from an EMBL/GenBank/DDBJ whole genome shotgun (WGS) entry which is preliminary data.</text>
</comment>
<organism evidence="1 2">
    <name type="scientific">Deinococcus humi</name>
    <dbReference type="NCBI Taxonomy" id="662880"/>
    <lineage>
        <taxon>Bacteria</taxon>
        <taxon>Thermotogati</taxon>
        <taxon>Deinococcota</taxon>
        <taxon>Deinococci</taxon>
        <taxon>Deinococcales</taxon>
        <taxon>Deinococcaceae</taxon>
        <taxon>Deinococcus</taxon>
    </lineage>
</organism>
<protein>
    <submittedName>
        <fullName evidence="1">Uncharacterized protein</fullName>
    </submittedName>
</protein>
<evidence type="ECO:0000313" key="2">
    <source>
        <dbReference type="Proteomes" id="UP000552709"/>
    </source>
</evidence>
<keyword evidence="2" id="KW-1185">Reference proteome</keyword>
<accession>A0A7W8NBH2</accession>
<sequence length="171" mass="18833">MEDVLVPIFFFGSLFAFPLLRRQMIHRHRLELLQQAPAAPAAPPTPTDSAAELALGLPEPHRLYALALLCRLQDALDSGSLDAHSTFVLRQARTEYLPATLRAYQNLTPAAHARLNARGQSAEDLLREQLEQISGGVAEALGQNHSSADRLLTQGNFLAERFETSAERVRA</sequence>
<dbReference type="AlphaFoldDB" id="A0A7W8NBH2"/>
<evidence type="ECO:0000313" key="1">
    <source>
        <dbReference type="EMBL" id="MBB5361094.1"/>
    </source>
</evidence>
<name>A0A7W8NBH2_9DEIO</name>
<dbReference type="EMBL" id="JACHFL010000001">
    <property type="protein sequence ID" value="MBB5361094.1"/>
    <property type="molecule type" value="Genomic_DNA"/>
</dbReference>